<sequence length="262" mass="28610">MAAIPDLSLILGPVQVGVAASSFLSGCLAIQAYVYYSKFTTDSCLFKIFVAFLVLLETTHLLCIVISQWQMTLGLPASLIVLPHAGDAVITLSGLIFFCVQSFFILRLLKLSKSKYLAVACLVLCAGFAISGEVIARNAFAMTSVERFTSTQYATIVACITAGVMCDIGVTAGLMYHLFKLRKAEFSRTTRTIDTLMLWTLETGLIPCVLTLASLTCFLTMGHNCKKIPWTRMMLNYTFIPVIWIGLYEILGSTYANACLAA</sequence>
<dbReference type="EMBL" id="MU267619">
    <property type="protein sequence ID" value="KAH7914072.1"/>
    <property type="molecule type" value="Genomic_DNA"/>
</dbReference>
<protein>
    <submittedName>
        <fullName evidence="1">Uncharacterized protein</fullName>
    </submittedName>
</protein>
<gene>
    <name evidence="1" type="ORF">BJ138DRAFT_490193</name>
</gene>
<evidence type="ECO:0000313" key="1">
    <source>
        <dbReference type="EMBL" id="KAH7914072.1"/>
    </source>
</evidence>
<evidence type="ECO:0000313" key="2">
    <source>
        <dbReference type="Proteomes" id="UP000790377"/>
    </source>
</evidence>
<name>A0ACB8ANE4_9AGAM</name>
<proteinExistence type="predicted"/>
<keyword evidence="2" id="KW-1185">Reference proteome</keyword>
<accession>A0ACB8ANE4</accession>
<reference evidence="1" key="1">
    <citation type="journal article" date="2021" name="New Phytol.">
        <title>Evolutionary innovations through gain and loss of genes in the ectomycorrhizal Boletales.</title>
        <authorList>
            <person name="Wu G."/>
            <person name="Miyauchi S."/>
            <person name="Morin E."/>
            <person name="Kuo A."/>
            <person name="Drula E."/>
            <person name="Varga T."/>
            <person name="Kohler A."/>
            <person name="Feng B."/>
            <person name="Cao Y."/>
            <person name="Lipzen A."/>
            <person name="Daum C."/>
            <person name="Hundley H."/>
            <person name="Pangilinan J."/>
            <person name="Johnson J."/>
            <person name="Barry K."/>
            <person name="LaButti K."/>
            <person name="Ng V."/>
            <person name="Ahrendt S."/>
            <person name="Min B."/>
            <person name="Choi I.G."/>
            <person name="Park H."/>
            <person name="Plett J.M."/>
            <person name="Magnuson J."/>
            <person name="Spatafora J.W."/>
            <person name="Nagy L.G."/>
            <person name="Henrissat B."/>
            <person name="Grigoriev I.V."/>
            <person name="Yang Z.L."/>
            <person name="Xu J."/>
            <person name="Martin F.M."/>
        </authorList>
    </citation>
    <scope>NUCLEOTIDE SEQUENCE</scope>
    <source>
        <strain evidence="1">ATCC 28755</strain>
    </source>
</reference>
<organism evidence="1 2">
    <name type="scientific">Hygrophoropsis aurantiaca</name>
    <dbReference type="NCBI Taxonomy" id="72124"/>
    <lineage>
        <taxon>Eukaryota</taxon>
        <taxon>Fungi</taxon>
        <taxon>Dikarya</taxon>
        <taxon>Basidiomycota</taxon>
        <taxon>Agaricomycotina</taxon>
        <taxon>Agaricomycetes</taxon>
        <taxon>Agaricomycetidae</taxon>
        <taxon>Boletales</taxon>
        <taxon>Coniophorineae</taxon>
        <taxon>Hygrophoropsidaceae</taxon>
        <taxon>Hygrophoropsis</taxon>
    </lineage>
</organism>
<dbReference type="Proteomes" id="UP000790377">
    <property type="component" value="Unassembled WGS sequence"/>
</dbReference>
<comment type="caution">
    <text evidence="1">The sequence shown here is derived from an EMBL/GenBank/DDBJ whole genome shotgun (WGS) entry which is preliminary data.</text>
</comment>